<evidence type="ECO:0000313" key="1">
    <source>
        <dbReference type="EMBL" id="MEE6308932.1"/>
    </source>
</evidence>
<keyword evidence="2" id="KW-1185">Reference proteome</keyword>
<accession>A0ABU7SG48</accession>
<reference evidence="1 2" key="1">
    <citation type="submission" date="2024-01" db="EMBL/GenBank/DDBJ databases">
        <title>Genome insights into Plantactinospora veratri sp. nov.</title>
        <authorList>
            <person name="Wang L."/>
        </authorList>
    </citation>
    <scope>NUCLEOTIDE SEQUENCE [LARGE SCALE GENOMIC DNA]</scope>
    <source>
        <strain evidence="1 2">NEAU-FHS4</strain>
    </source>
</reference>
<gene>
    <name evidence="1" type="ORF">V1634_19035</name>
</gene>
<dbReference type="RefSeq" id="WP_331209217.1">
    <property type="nucleotide sequence ID" value="NZ_JAZGQL010000014.1"/>
</dbReference>
<organism evidence="1 2">
    <name type="scientific">Plantactinospora veratri</name>
    <dbReference type="NCBI Taxonomy" id="1436122"/>
    <lineage>
        <taxon>Bacteria</taxon>
        <taxon>Bacillati</taxon>
        <taxon>Actinomycetota</taxon>
        <taxon>Actinomycetes</taxon>
        <taxon>Micromonosporales</taxon>
        <taxon>Micromonosporaceae</taxon>
        <taxon>Plantactinospora</taxon>
    </lineage>
</organism>
<evidence type="ECO:0000313" key="2">
    <source>
        <dbReference type="Proteomes" id="UP001339911"/>
    </source>
</evidence>
<dbReference type="Proteomes" id="UP001339911">
    <property type="component" value="Unassembled WGS sequence"/>
</dbReference>
<comment type="caution">
    <text evidence="1">The sequence shown here is derived from an EMBL/GenBank/DDBJ whole genome shotgun (WGS) entry which is preliminary data.</text>
</comment>
<dbReference type="EMBL" id="JAZGQL010000014">
    <property type="protein sequence ID" value="MEE6308932.1"/>
    <property type="molecule type" value="Genomic_DNA"/>
</dbReference>
<evidence type="ECO:0008006" key="3">
    <source>
        <dbReference type="Google" id="ProtNLM"/>
    </source>
</evidence>
<name>A0ABU7SG48_9ACTN</name>
<protein>
    <recommendedName>
        <fullName evidence="3">CdiI immunity protein domain-containing protein</fullName>
    </recommendedName>
</protein>
<sequence length="218" mass="24031">MGTALAEAIDRLYVVFGGVPRPTAIDSCPCCFTPDDERKLLRPVPLRELTADDLGDYAAVVLFTVGGVDDYRYFLPRMLEIGCTEGFLWPDLEPLLGRLRHADWPSWPAGERHAVRELLGALWAQALADDPAAVYDVDTVLCAVGNAEDDLTPYLAEWERQLARPTAAGALLDLLGQHCRPDGTTWRLGNAFWAERESQAAQVRAWLSGARPSRARAV</sequence>
<proteinExistence type="predicted"/>